<evidence type="ECO:0000313" key="1">
    <source>
        <dbReference type="EMBL" id="KAJ8121269.1"/>
    </source>
</evidence>
<reference evidence="1" key="1">
    <citation type="submission" date="2022-11" db="EMBL/GenBank/DDBJ databases">
        <title>Genome Sequence of Nemania bipapillata.</title>
        <authorList>
            <person name="Buettner E."/>
        </authorList>
    </citation>
    <scope>NUCLEOTIDE SEQUENCE</scope>
    <source>
        <strain evidence="1">CP14</strain>
    </source>
</reference>
<evidence type="ECO:0000313" key="2">
    <source>
        <dbReference type="Proteomes" id="UP001153334"/>
    </source>
</evidence>
<organism evidence="1 2">
    <name type="scientific">Nemania bipapillata</name>
    <dbReference type="NCBI Taxonomy" id="110536"/>
    <lineage>
        <taxon>Eukaryota</taxon>
        <taxon>Fungi</taxon>
        <taxon>Dikarya</taxon>
        <taxon>Ascomycota</taxon>
        <taxon>Pezizomycotina</taxon>
        <taxon>Sordariomycetes</taxon>
        <taxon>Xylariomycetidae</taxon>
        <taxon>Xylariales</taxon>
        <taxon>Xylariaceae</taxon>
        <taxon>Nemania</taxon>
    </lineage>
</organism>
<dbReference type="Proteomes" id="UP001153334">
    <property type="component" value="Unassembled WGS sequence"/>
</dbReference>
<name>A0ACC2J1Q3_9PEZI</name>
<dbReference type="EMBL" id="JAPESX010000446">
    <property type="protein sequence ID" value="KAJ8121269.1"/>
    <property type="molecule type" value="Genomic_DNA"/>
</dbReference>
<comment type="caution">
    <text evidence="1">The sequence shown here is derived from an EMBL/GenBank/DDBJ whole genome shotgun (WGS) entry which is preliminary data.</text>
</comment>
<keyword evidence="2" id="KW-1185">Reference proteome</keyword>
<accession>A0ACC2J1Q3</accession>
<gene>
    <name evidence="1" type="ORF">ONZ43_g2238</name>
</gene>
<protein>
    <submittedName>
        <fullName evidence="1">Uncharacterized protein</fullName>
    </submittedName>
</protein>
<sequence length="315" mass="35114">MIQKSLKWPFTKTKTRDLTEKLSQLQEVISLALQSDSLSNLVKLLNDGKDVKTQLSSVQVGVQNLQMLTRVEIDAARQRILDFFLKVNPQPHLDTSIKLRHPGTGNWFTESPEFQEWIETAGSKIWLSGIPGAGKTVLAGAVIQKALGKGHNSPQVGVAFFFCDYKNPKATVLTNILGAMASQLARQNDHAFDELKKLFESLHPLAGLAKDPDSDVLQDCLEEMFKCFDQIIIVVDGLDECGDNTHEVTQALTNIADYSTNVTIALASREEYSIGIKLRDNFTRIQVRAQKADILLYVELKDEVLRRLSNEADGM</sequence>
<proteinExistence type="predicted"/>